<comment type="caution">
    <text evidence="3">The sequence shown here is derived from an EMBL/GenBank/DDBJ whole genome shotgun (WGS) entry which is preliminary data.</text>
</comment>
<dbReference type="EMBL" id="CARXXK010001893">
    <property type="protein sequence ID" value="CAI6377846.1"/>
    <property type="molecule type" value="Genomic_DNA"/>
</dbReference>
<evidence type="ECO:0000313" key="3">
    <source>
        <dbReference type="EMBL" id="CAI6377846.1"/>
    </source>
</evidence>
<keyword evidence="4" id="KW-1185">Reference proteome</keyword>
<organism evidence="3 4">
    <name type="scientific">Macrosiphum euphorbiae</name>
    <name type="common">potato aphid</name>
    <dbReference type="NCBI Taxonomy" id="13131"/>
    <lineage>
        <taxon>Eukaryota</taxon>
        <taxon>Metazoa</taxon>
        <taxon>Ecdysozoa</taxon>
        <taxon>Arthropoda</taxon>
        <taxon>Hexapoda</taxon>
        <taxon>Insecta</taxon>
        <taxon>Pterygota</taxon>
        <taxon>Neoptera</taxon>
        <taxon>Paraneoptera</taxon>
        <taxon>Hemiptera</taxon>
        <taxon>Sternorrhyncha</taxon>
        <taxon>Aphidomorpha</taxon>
        <taxon>Aphidoidea</taxon>
        <taxon>Aphididae</taxon>
        <taxon>Macrosiphini</taxon>
        <taxon>Macrosiphum</taxon>
    </lineage>
</organism>
<feature type="domain" description="Replication protein A OB" evidence="2">
    <location>
        <begin position="28"/>
        <end position="122"/>
    </location>
</feature>
<reference evidence="3 4" key="1">
    <citation type="submission" date="2023-01" db="EMBL/GenBank/DDBJ databases">
        <authorList>
            <person name="Whitehead M."/>
        </authorList>
    </citation>
    <scope>NUCLEOTIDE SEQUENCE [LARGE SCALE GENOMIC DNA]</scope>
</reference>
<dbReference type="AlphaFoldDB" id="A0AAV0YFD6"/>
<gene>
    <name evidence="3" type="ORF">MEUPH1_LOCUS31046</name>
</gene>
<proteinExistence type="predicted"/>
<dbReference type="CDD" id="cd04475">
    <property type="entry name" value="RPA1_DBD_B"/>
    <property type="match status" value="1"/>
</dbReference>
<dbReference type="InterPro" id="IPR012340">
    <property type="entry name" value="NA-bd_OB-fold"/>
</dbReference>
<dbReference type="Gene3D" id="2.40.50.140">
    <property type="entry name" value="Nucleic acid-binding proteins"/>
    <property type="match status" value="1"/>
</dbReference>
<evidence type="ECO:0000259" key="2">
    <source>
        <dbReference type="Pfam" id="PF16900"/>
    </source>
</evidence>
<accession>A0AAV0YFD6</accession>
<evidence type="ECO:0000313" key="4">
    <source>
        <dbReference type="Proteomes" id="UP001160148"/>
    </source>
</evidence>
<keyword evidence="1" id="KW-0238">DNA-binding</keyword>
<sequence>MGPMTIITQIEDTSDVVPTHVTLMTFDSIISLNNDAIVDTIGVIIRIEDIVDIVKPTKTLKLRDVVIADNTGIEITLTLWNEEASLFTGQIEDVLSVEKSKLVIYKKGKKLSVTHSTVIQINPNWPEKEVLKEWYKKEGRYQVDRMDLTQSSSIDNTTLNQSDNAYLTSVDDKVISQIIEDEKSTKRRLDEIYILQEQLQNEINELTFKKIRLNLERQAVENRIISRRQ</sequence>
<dbReference type="SUPFAM" id="SSF50249">
    <property type="entry name" value="Nucleic acid-binding proteins"/>
    <property type="match status" value="1"/>
</dbReference>
<dbReference type="InterPro" id="IPR031657">
    <property type="entry name" value="REPA_OB_2"/>
</dbReference>
<dbReference type="Pfam" id="PF16900">
    <property type="entry name" value="REPA_OB_2"/>
    <property type="match status" value="1"/>
</dbReference>
<name>A0AAV0YFD6_9HEMI</name>
<evidence type="ECO:0000256" key="1">
    <source>
        <dbReference type="ARBA" id="ARBA00023125"/>
    </source>
</evidence>
<dbReference type="Proteomes" id="UP001160148">
    <property type="component" value="Unassembled WGS sequence"/>
</dbReference>
<protein>
    <recommendedName>
        <fullName evidence="2">Replication protein A OB domain-containing protein</fullName>
    </recommendedName>
</protein>
<dbReference type="GO" id="GO:0003677">
    <property type="term" value="F:DNA binding"/>
    <property type="evidence" value="ECO:0007669"/>
    <property type="project" value="UniProtKB-KW"/>
</dbReference>